<dbReference type="NCBIfam" id="TIGR02887">
    <property type="entry name" value="spore_ger_x_C"/>
    <property type="match status" value="1"/>
</dbReference>
<dbReference type="RefSeq" id="WP_183184221.1">
    <property type="nucleotide sequence ID" value="NZ_BMNP01000008.1"/>
</dbReference>
<evidence type="ECO:0000256" key="4">
    <source>
        <dbReference type="ARBA" id="ARBA00022729"/>
    </source>
</evidence>
<dbReference type="PANTHER" id="PTHR35789:SF1">
    <property type="entry name" value="SPORE GERMINATION PROTEIN B3"/>
    <property type="match status" value="1"/>
</dbReference>
<evidence type="ECO:0000256" key="6">
    <source>
        <dbReference type="ARBA" id="ARBA00023139"/>
    </source>
</evidence>
<name>A0A840DV56_9BACL</name>
<feature type="domain" description="Spore germination protein N-terminal" evidence="10">
    <location>
        <begin position="21"/>
        <end position="195"/>
    </location>
</feature>
<keyword evidence="3" id="KW-0309">Germination</keyword>
<evidence type="ECO:0000259" key="9">
    <source>
        <dbReference type="Pfam" id="PF05504"/>
    </source>
</evidence>
<feature type="domain" description="Spore germination GerAC-like C-terminal" evidence="9">
    <location>
        <begin position="218"/>
        <end position="373"/>
    </location>
</feature>
<dbReference type="InterPro" id="IPR038501">
    <property type="entry name" value="Spore_GerAC_C_sf"/>
</dbReference>
<evidence type="ECO:0000256" key="8">
    <source>
        <dbReference type="SAM" id="SignalP"/>
    </source>
</evidence>
<evidence type="ECO:0000256" key="3">
    <source>
        <dbReference type="ARBA" id="ARBA00022544"/>
    </source>
</evidence>
<dbReference type="InterPro" id="IPR008844">
    <property type="entry name" value="Spore_GerAC-like"/>
</dbReference>
<dbReference type="GO" id="GO:0016020">
    <property type="term" value="C:membrane"/>
    <property type="evidence" value="ECO:0007669"/>
    <property type="project" value="UniProtKB-SubCell"/>
</dbReference>
<dbReference type="InterPro" id="IPR057336">
    <property type="entry name" value="GerAC_N"/>
</dbReference>
<evidence type="ECO:0000259" key="10">
    <source>
        <dbReference type="Pfam" id="PF25198"/>
    </source>
</evidence>
<evidence type="ECO:0000313" key="11">
    <source>
        <dbReference type="EMBL" id="MBB4073898.1"/>
    </source>
</evidence>
<gene>
    <name evidence="11" type="ORF">GGR02_001661</name>
</gene>
<evidence type="ECO:0000256" key="1">
    <source>
        <dbReference type="ARBA" id="ARBA00004635"/>
    </source>
</evidence>
<keyword evidence="4 8" id="KW-0732">Signal</keyword>
<protein>
    <submittedName>
        <fullName evidence="11">Ger(X)C family germination protein</fullName>
    </submittedName>
</protein>
<evidence type="ECO:0000256" key="5">
    <source>
        <dbReference type="ARBA" id="ARBA00023136"/>
    </source>
</evidence>
<proteinExistence type="inferred from homology"/>
<keyword evidence="5" id="KW-0472">Membrane</keyword>
<organism evidence="11 12">
    <name type="scientific">Anoxybacteroides voinovskiense</name>
    <dbReference type="NCBI Taxonomy" id="230470"/>
    <lineage>
        <taxon>Bacteria</taxon>
        <taxon>Bacillati</taxon>
        <taxon>Bacillota</taxon>
        <taxon>Bacilli</taxon>
        <taxon>Bacillales</taxon>
        <taxon>Anoxybacillaceae</taxon>
        <taxon>Anoxybacteroides</taxon>
    </lineage>
</organism>
<keyword evidence="7" id="KW-0449">Lipoprotein</keyword>
<evidence type="ECO:0000256" key="7">
    <source>
        <dbReference type="ARBA" id="ARBA00023288"/>
    </source>
</evidence>
<dbReference type="InterPro" id="IPR046953">
    <property type="entry name" value="Spore_GerAC-like_C"/>
</dbReference>
<dbReference type="EMBL" id="JACIDE010000009">
    <property type="protein sequence ID" value="MBB4073898.1"/>
    <property type="molecule type" value="Genomic_DNA"/>
</dbReference>
<dbReference type="Pfam" id="PF25198">
    <property type="entry name" value="Spore_GerAC_N"/>
    <property type="match status" value="1"/>
</dbReference>
<dbReference type="GO" id="GO:0009847">
    <property type="term" value="P:spore germination"/>
    <property type="evidence" value="ECO:0007669"/>
    <property type="project" value="InterPro"/>
</dbReference>
<dbReference type="AlphaFoldDB" id="A0A840DV56"/>
<accession>A0A840DV56</accession>
<keyword evidence="12" id="KW-1185">Reference proteome</keyword>
<evidence type="ECO:0000256" key="2">
    <source>
        <dbReference type="ARBA" id="ARBA00007886"/>
    </source>
</evidence>
<feature type="signal peptide" evidence="8">
    <location>
        <begin position="1"/>
        <end position="21"/>
    </location>
</feature>
<evidence type="ECO:0000313" key="12">
    <source>
        <dbReference type="Proteomes" id="UP000559598"/>
    </source>
</evidence>
<dbReference type="Proteomes" id="UP000559598">
    <property type="component" value="Unassembled WGS sequence"/>
</dbReference>
<keyword evidence="6" id="KW-0564">Palmitate</keyword>
<comment type="similarity">
    <text evidence="2">Belongs to the GerABKC lipoprotein family.</text>
</comment>
<comment type="caution">
    <text evidence="11">The sequence shown here is derived from an EMBL/GenBank/DDBJ whole genome shotgun (WGS) entry which is preliminary data.</text>
</comment>
<dbReference type="PROSITE" id="PS51257">
    <property type="entry name" value="PROKAR_LIPOPROTEIN"/>
    <property type="match status" value="1"/>
</dbReference>
<feature type="chain" id="PRO_5032809508" evidence="8">
    <location>
        <begin position="22"/>
        <end position="377"/>
    </location>
</feature>
<comment type="subcellular location">
    <subcellularLocation>
        <location evidence="1">Membrane</location>
        <topology evidence="1">Lipid-anchor</topology>
    </subcellularLocation>
</comment>
<dbReference type="Gene3D" id="3.30.300.210">
    <property type="entry name" value="Nutrient germinant receptor protein C, domain 3"/>
    <property type="match status" value="1"/>
</dbReference>
<dbReference type="PANTHER" id="PTHR35789">
    <property type="entry name" value="SPORE GERMINATION PROTEIN B3"/>
    <property type="match status" value="1"/>
</dbReference>
<sequence length="377" mass="43307">MKIKILLPLLLSFMLSGCWGAKNVDQLTYVHAIGIDYKNNKFTVYVQVINFQNLAKIESGGGKEESSVAIEQATGETFNIATDKLYAAMQQRVSWGHVQSIIFSKNALRPDVFQDVFDVLGRYNEIRHTIWIYATDSSLKQLLQNIPVLNGSPYYSRLSNPWDVYRQSSFIRPLRLNRFIAYANEKAETVHIPLMNSSKKDWEENRKAKPMLKTEGACFLEGYKLKLCEQSDKLSGLRWVEPGVKRTPIYVRDRKKTVASIVFLRPSAKITYKLKNGRPIFQIKVKAKGSVIEVRRPFTEKELVRLGKKSIEKEIRSLFELGLTDQLDTLNLSEILYRKDPKVWKKIAKNGRIPLTKDMLDKIQIDLSIDTSGKLKL</sequence>
<reference evidence="11 12" key="1">
    <citation type="submission" date="2020-08" db="EMBL/GenBank/DDBJ databases">
        <title>Genomic Encyclopedia of Type Strains, Phase IV (KMG-IV): sequencing the most valuable type-strain genomes for metagenomic binning, comparative biology and taxonomic classification.</title>
        <authorList>
            <person name="Goeker M."/>
        </authorList>
    </citation>
    <scope>NUCLEOTIDE SEQUENCE [LARGE SCALE GENOMIC DNA]</scope>
    <source>
        <strain evidence="11 12">DSM 17075</strain>
    </source>
</reference>
<dbReference type="Pfam" id="PF05504">
    <property type="entry name" value="Spore_GerAC"/>
    <property type="match status" value="1"/>
</dbReference>